<dbReference type="OrthoDB" id="2803755at2759"/>
<sequence>MFPSPLAVLPLLASLSAIVAAQETSELMVVDFHTDVLYSPPEAWHTGTNAACQTVDYFTAEVNASATINFVGNRISVAGMRNNASGALFVQVDNMMPFAFSLWSKDVSCGLFVDYFLRNGSHTMILTLHNVNETLNPSVDEENEGSIVTPVLHLTNIEYWVPQPAAAEVTSTPVVGDLASSSSSTKNIAAIAVGTVCGVVGLAAIVVGIFFWRKRRTQKVFITDLSPTAPDSAAKFGAYAQFDDDAKSLSETKSVDLAIPELPYTKSGLRSRSGSPVPNCELLTHAHARAAL</sequence>
<evidence type="ECO:0008006" key="5">
    <source>
        <dbReference type="Google" id="ProtNLM"/>
    </source>
</evidence>
<feature type="transmembrane region" description="Helical" evidence="1">
    <location>
        <begin position="188"/>
        <end position="212"/>
    </location>
</feature>
<evidence type="ECO:0000256" key="2">
    <source>
        <dbReference type="SAM" id="SignalP"/>
    </source>
</evidence>
<evidence type="ECO:0000313" key="4">
    <source>
        <dbReference type="Proteomes" id="UP000053257"/>
    </source>
</evidence>
<proteinExistence type="predicted"/>
<name>A0A0C3RR91_PHLG1</name>
<keyword evidence="2" id="KW-0732">Signal</keyword>
<feature type="signal peptide" evidence="2">
    <location>
        <begin position="1"/>
        <end position="21"/>
    </location>
</feature>
<organism evidence="3 4">
    <name type="scientific">Phlebiopsis gigantea (strain 11061_1 CR5-6)</name>
    <name type="common">White-rot fungus</name>
    <name type="synonym">Peniophora gigantea</name>
    <dbReference type="NCBI Taxonomy" id="745531"/>
    <lineage>
        <taxon>Eukaryota</taxon>
        <taxon>Fungi</taxon>
        <taxon>Dikarya</taxon>
        <taxon>Basidiomycota</taxon>
        <taxon>Agaricomycotina</taxon>
        <taxon>Agaricomycetes</taxon>
        <taxon>Polyporales</taxon>
        <taxon>Phanerochaetaceae</taxon>
        <taxon>Phlebiopsis</taxon>
    </lineage>
</organism>
<gene>
    <name evidence="3" type="ORF">PHLGIDRAFT_290849</name>
</gene>
<accession>A0A0C3RR91</accession>
<protein>
    <recommendedName>
        <fullName evidence="5">Mid2 domain-containing protein</fullName>
    </recommendedName>
</protein>
<dbReference type="EMBL" id="KN840668">
    <property type="protein sequence ID" value="KIP02536.1"/>
    <property type="molecule type" value="Genomic_DNA"/>
</dbReference>
<evidence type="ECO:0000256" key="1">
    <source>
        <dbReference type="SAM" id="Phobius"/>
    </source>
</evidence>
<keyword evidence="1" id="KW-0472">Membrane</keyword>
<dbReference type="HOGENOM" id="CLU_953483_0_0_1"/>
<keyword evidence="1" id="KW-0812">Transmembrane</keyword>
<feature type="chain" id="PRO_5002181104" description="Mid2 domain-containing protein" evidence="2">
    <location>
        <begin position="22"/>
        <end position="292"/>
    </location>
</feature>
<dbReference type="AlphaFoldDB" id="A0A0C3RR91"/>
<dbReference type="Gene3D" id="2.60.120.260">
    <property type="entry name" value="Galactose-binding domain-like"/>
    <property type="match status" value="1"/>
</dbReference>
<keyword evidence="1" id="KW-1133">Transmembrane helix</keyword>
<dbReference type="Proteomes" id="UP000053257">
    <property type="component" value="Unassembled WGS sequence"/>
</dbReference>
<keyword evidence="4" id="KW-1185">Reference proteome</keyword>
<evidence type="ECO:0000313" key="3">
    <source>
        <dbReference type="EMBL" id="KIP02536.1"/>
    </source>
</evidence>
<dbReference type="CDD" id="cd12087">
    <property type="entry name" value="TM_EGFR-like"/>
    <property type="match status" value="1"/>
</dbReference>
<reference evidence="3 4" key="1">
    <citation type="journal article" date="2014" name="PLoS Genet.">
        <title>Analysis of the Phlebiopsis gigantea genome, transcriptome and secretome provides insight into its pioneer colonization strategies of wood.</title>
        <authorList>
            <person name="Hori C."/>
            <person name="Ishida T."/>
            <person name="Igarashi K."/>
            <person name="Samejima M."/>
            <person name="Suzuki H."/>
            <person name="Master E."/>
            <person name="Ferreira P."/>
            <person name="Ruiz-Duenas F.J."/>
            <person name="Held B."/>
            <person name="Canessa P."/>
            <person name="Larrondo L.F."/>
            <person name="Schmoll M."/>
            <person name="Druzhinina I.S."/>
            <person name="Kubicek C.P."/>
            <person name="Gaskell J.A."/>
            <person name="Kersten P."/>
            <person name="St John F."/>
            <person name="Glasner J."/>
            <person name="Sabat G."/>
            <person name="Splinter BonDurant S."/>
            <person name="Syed K."/>
            <person name="Yadav J."/>
            <person name="Mgbeahuruike A.C."/>
            <person name="Kovalchuk A."/>
            <person name="Asiegbu F.O."/>
            <person name="Lackner G."/>
            <person name="Hoffmeister D."/>
            <person name="Rencoret J."/>
            <person name="Gutierrez A."/>
            <person name="Sun H."/>
            <person name="Lindquist E."/>
            <person name="Barry K."/>
            <person name="Riley R."/>
            <person name="Grigoriev I.V."/>
            <person name="Henrissat B."/>
            <person name="Kues U."/>
            <person name="Berka R.M."/>
            <person name="Martinez A.T."/>
            <person name="Covert S.F."/>
            <person name="Blanchette R.A."/>
            <person name="Cullen D."/>
        </authorList>
    </citation>
    <scope>NUCLEOTIDE SEQUENCE [LARGE SCALE GENOMIC DNA]</scope>
    <source>
        <strain evidence="3 4">11061_1 CR5-6</strain>
    </source>
</reference>